<reference evidence="2" key="1">
    <citation type="submission" date="2022-05" db="EMBL/GenBank/DDBJ databases">
        <title>Sphingomonas sp. strain RMG20 Genome sequencing and assembly.</title>
        <authorList>
            <person name="Kim I."/>
        </authorList>
    </citation>
    <scope>NUCLEOTIDE SEQUENCE</scope>
    <source>
        <strain evidence="2">RMG20</strain>
    </source>
</reference>
<dbReference type="Pfam" id="PF09694">
    <property type="entry name" value="Gcw_chp"/>
    <property type="match status" value="1"/>
</dbReference>
<feature type="signal peptide" evidence="1">
    <location>
        <begin position="1"/>
        <end position="23"/>
    </location>
</feature>
<sequence>MKISIAAAAAVMATTLIAMPAAAQDTDPPKAITVTGDAAIASDYRFRGVSRSDEDVAVQGGVTVAHESGFYAGAWASTLRGWGASGGADLELDLIGGYRFNVTEGGTLDVGATWYLYPGGAGNSDVIEPYAKLSGTIGPLTALAGVAYAPKQQALANVSGTGGSRSRSEDNLYLWGDFSAGIPRTPVTARAHIGYSDGNPGLGPNGASMAPTGRYWDWSLGADYALGAVTLGAAYVDTDITRAESAYLLPNFASRKDGGSIAGPQVVFSVRAAF</sequence>
<dbReference type="EMBL" id="CP098401">
    <property type="protein sequence ID" value="URW74667.1"/>
    <property type="molecule type" value="Genomic_DNA"/>
</dbReference>
<evidence type="ECO:0000256" key="1">
    <source>
        <dbReference type="SAM" id="SignalP"/>
    </source>
</evidence>
<organism evidence="2 3">
    <name type="scientific">Sphingomonas donggukensis</name>
    <dbReference type="NCBI Taxonomy" id="2949093"/>
    <lineage>
        <taxon>Bacteria</taxon>
        <taxon>Pseudomonadati</taxon>
        <taxon>Pseudomonadota</taxon>
        <taxon>Alphaproteobacteria</taxon>
        <taxon>Sphingomonadales</taxon>
        <taxon>Sphingomonadaceae</taxon>
        <taxon>Sphingomonas</taxon>
    </lineage>
</organism>
<accession>A0ABY4TTC6</accession>
<proteinExistence type="predicted"/>
<evidence type="ECO:0000313" key="2">
    <source>
        <dbReference type="EMBL" id="URW74667.1"/>
    </source>
</evidence>
<dbReference type="InterPro" id="IPR010239">
    <property type="entry name" value="CHP02001"/>
</dbReference>
<dbReference type="RefSeq" id="WP_250749384.1">
    <property type="nucleotide sequence ID" value="NZ_CP098401.1"/>
</dbReference>
<name>A0ABY4TTC6_9SPHN</name>
<dbReference type="NCBIfam" id="TIGR02001">
    <property type="entry name" value="gcw_chp"/>
    <property type="match status" value="1"/>
</dbReference>
<dbReference type="Proteomes" id="UP001055580">
    <property type="component" value="Chromosome"/>
</dbReference>
<protein>
    <submittedName>
        <fullName evidence="2">TorF family putative porin</fullName>
    </submittedName>
</protein>
<evidence type="ECO:0000313" key="3">
    <source>
        <dbReference type="Proteomes" id="UP001055580"/>
    </source>
</evidence>
<keyword evidence="1" id="KW-0732">Signal</keyword>
<keyword evidence="3" id="KW-1185">Reference proteome</keyword>
<gene>
    <name evidence="2" type="ORF">M9980_08760</name>
</gene>
<feature type="chain" id="PRO_5045543106" evidence="1">
    <location>
        <begin position="24"/>
        <end position="274"/>
    </location>
</feature>